<evidence type="ECO:0000313" key="2">
    <source>
        <dbReference type="Proteomes" id="UP000253141"/>
    </source>
</evidence>
<reference evidence="1 2" key="1">
    <citation type="submission" date="2018-07" db="EMBL/GenBank/DDBJ databases">
        <title>Genome analysis of Runella aurantiaca.</title>
        <authorList>
            <person name="Yang X."/>
        </authorList>
    </citation>
    <scope>NUCLEOTIDE SEQUENCE [LARGE SCALE GENOMIC DNA]</scope>
    <source>
        <strain evidence="1 2">YX9</strain>
    </source>
</reference>
<dbReference type="AlphaFoldDB" id="A0A369HZQ3"/>
<comment type="caution">
    <text evidence="1">The sequence shown here is derived from an EMBL/GenBank/DDBJ whole genome shotgun (WGS) entry which is preliminary data.</text>
</comment>
<accession>A0A369HZQ3</accession>
<protein>
    <submittedName>
        <fullName evidence="1">Uncharacterized protein</fullName>
    </submittedName>
</protein>
<sequence>MVPFAFAGIFNCKTKARPKTQLLHRKIRSLVGILVNTFQSNNYENQTISLLGVENTSDKNQMPKKKGTSFLVTHFFGKWFSTA</sequence>
<keyword evidence="2" id="KW-1185">Reference proteome</keyword>
<organism evidence="1 2">
    <name type="scientific">Runella aurantiaca</name>
    <dbReference type="NCBI Taxonomy" id="2282308"/>
    <lineage>
        <taxon>Bacteria</taxon>
        <taxon>Pseudomonadati</taxon>
        <taxon>Bacteroidota</taxon>
        <taxon>Cytophagia</taxon>
        <taxon>Cytophagales</taxon>
        <taxon>Spirosomataceae</taxon>
        <taxon>Runella</taxon>
    </lineage>
</organism>
<proteinExistence type="predicted"/>
<gene>
    <name evidence="1" type="ORF">DVG78_26305</name>
</gene>
<evidence type="ECO:0000313" key="1">
    <source>
        <dbReference type="EMBL" id="RDB02979.1"/>
    </source>
</evidence>
<name>A0A369HZQ3_9BACT</name>
<dbReference type="Proteomes" id="UP000253141">
    <property type="component" value="Unassembled WGS sequence"/>
</dbReference>
<dbReference type="EMBL" id="QPIW01000033">
    <property type="protein sequence ID" value="RDB02979.1"/>
    <property type="molecule type" value="Genomic_DNA"/>
</dbReference>